<feature type="non-terminal residue" evidence="7">
    <location>
        <position position="1"/>
    </location>
</feature>
<organism evidence="7 8">
    <name type="scientific">Eiseniibacteriota bacterium</name>
    <dbReference type="NCBI Taxonomy" id="2212470"/>
    <lineage>
        <taxon>Bacteria</taxon>
        <taxon>Candidatus Eiseniibacteriota</taxon>
    </lineage>
</organism>
<dbReference type="GO" id="GO:0006107">
    <property type="term" value="P:oxaloacetate metabolic process"/>
    <property type="evidence" value="ECO:0007669"/>
    <property type="project" value="TreeGrafter"/>
</dbReference>
<feature type="domain" description="HpcH/HpaI aldolase/citrate lyase" evidence="6">
    <location>
        <begin position="7"/>
        <end position="156"/>
    </location>
</feature>
<evidence type="ECO:0000256" key="4">
    <source>
        <dbReference type="PIRSR" id="PIRSR015582-1"/>
    </source>
</evidence>
<name>A0A538S6X1_UNCEI</name>
<dbReference type="GO" id="GO:0000287">
    <property type="term" value="F:magnesium ion binding"/>
    <property type="evidence" value="ECO:0007669"/>
    <property type="project" value="TreeGrafter"/>
</dbReference>
<sequence length="218" mass="23747">RKADWGHRELGVRINVPGTPDGERDLAALAAEPLISMLVVPKAESDLSRLSKATGKALIPIVETARGVLRIEDVIRSEGVVAVTYGAGDLATSVGGDVEAYGRNVYVKTRLVIAAAAYGLEAIDRVFFDLEDDDGFRTEALEAKRLGYVGKQVVHPKQVRLANEVFSPTEDEIRWAREVVQAYEAAAQQGRGAIRVRDRLVDAVHYRGAKKTLERAGL</sequence>
<evidence type="ECO:0000313" key="7">
    <source>
        <dbReference type="EMBL" id="TMQ47066.1"/>
    </source>
</evidence>
<dbReference type="PANTHER" id="PTHR32308:SF0">
    <property type="entry name" value="HPCH_HPAI ALDOLASE_CITRATE LYASE DOMAIN-CONTAINING PROTEIN"/>
    <property type="match status" value="1"/>
</dbReference>
<accession>A0A538S6X1</accession>
<keyword evidence="7" id="KW-0456">Lyase</keyword>
<feature type="binding site" evidence="4">
    <location>
        <position position="63"/>
    </location>
    <ligand>
        <name>substrate</name>
    </ligand>
</feature>
<dbReference type="Pfam" id="PF03328">
    <property type="entry name" value="HpcH_HpaI"/>
    <property type="match status" value="1"/>
</dbReference>
<dbReference type="InterPro" id="IPR011206">
    <property type="entry name" value="Citrate_lyase_beta/mcl1/mcl2"/>
</dbReference>
<evidence type="ECO:0000256" key="5">
    <source>
        <dbReference type="PIRSR" id="PIRSR015582-2"/>
    </source>
</evidence>
<evidence type="ECO:0000313" key="8">
    <source>
        <dbReference type="Proteomes" id="UP000316292"/>
    </source>
</evidence>
<dbReference type="AlphaFoldDB" id="A0A538S6X1"/>
<keyword evidence="3 5" id="KW-0460">Magnesium</keyword>
<dbReference type="GO" id="GO:0016829">
    <property type="term" value="F:lyase activity"/>
    <property type="evidence" value="ECO:0007669"/>
    <property type="project" value="UniProtKB-KW"/>
</dbReference>
<dbReference type="InterPro" id="IPR015813">
    <property type="entry name" value="Pyrv/PenolPyrv_kinase-like_dom"/>
</dbReference>
<dbReference type="EMBL" id="VBOR01000129">
    <property type="protein sequence ID" value="TMQ47066.1"/>
    <property type="molecule type" value="Genomic_DNA"/>
</dbReference>
<dbReference type="PANTHER" id="PTHR32308">
    <property type="entry name" value="LYASE BETA SUBUNIT, PUTATIVE (AFU_ORTHOLOGUE AFUA_4G13030)-RELATED"/>
    <property type="match status" value="1"/>
</dbReference>
<dbReference type="InterPro" id="IPR005000">
    <property type="entry name" value="Aldolase/citrate-lyase_domain"/>
</dbReference>
<dbReference type="InterPro" id="IPR040442">
    <property type="entry name" value="Pyrv_kinase-like_dom_sf"/>
</dbReference>
<feature type="binding site" evidence="5">
    <location>
        <position position="89"/>
    </location>
    <ligand>
        <name>Mg(2+)</name>
        <dbReference type="ChEBI" id="CHEBI:18420"/>
    </ligand>
</feature>
<dbReference type="PIRSF" id="PIRSF015582">
    <property type="entry name" value="Cit_lyase_B"/>
    <property type="match status" value="1"/>
</dbReference>
<evidence type="ECO:0000256" key="2">
    <source>
        <dbReference type="ARBA" id="ARBA00022723"/>
    </source>
</evidence>
<dbReference type="Gene3D" id="3.20.20.60">
    <property type="entry name" value="Phosphoenolpyruvate-binding domains"/>
    <property type="match status" value="1"/>
</dbReference>
<dbReference type="Proteomes" id="UP000316292">
    <property type="component" value="Unassembled WGS sequence"/>
</dbReference>
<evidence type="ECO:0000259" key="6">
    <source>
        <dbReference type="Pfam" id="PF03328"/>
    </source>
</evidence>
<gene>
    <name evidence="7" type="ORF">E6K71_11020</name>
</gene>
<proteinExistence type="predicted"/>
<dbReference type="SUPFAM" id="SSF51621">
    <property type="entry name" value="Phosphoenolpyruvate/pyruvate domain"/>
    <property type="match status" value="1"/>
</dbReference>
<keyword evidence="2 5" id="KW-0479">Metal-binding</keyword>
<comment type="cofactor">
    <cofactor evidence="1">
        <name>Mg(2+)</name>
        <dbReference type="ChEBI" id="CHEBI:18420"/>
    </cofactor>
</comment>
<reference evidence="7 8" key="1">
    <citation type="journal article" date="2019" name="Nat. Microbiol.">
        <title>Mediterranean grassland soil C-N compound turnover is dependent on rainfall and depth, and is mediated by genomically divergent microorganisms.</title>
        <authorList>
            <person name="Diamond S."/>
            <person name="Andeer P.F."/>
            <person name="Li Z."/>
            <person name="Crits-Christoph A."/>
            <person name="Burstein D."/>
            <person name="Anantharaman K."/>
            <person name="Lane K.R."/>
            <person name="Thomas B.C."/>
            <person name="Pan C."/>
            <person name="Northen T.R."/>
            <person name="Banfield J.F."/>
        </authorList>
    </citation>
    <scope>NUCLEOTIDE SEQUENCE [LARGE SCALE GENOMIC DNA]</scope>
    <source>
        <strain evidence="7">WS_1</strain>
    </source>
</reference>
<feature type="binding site" evidence="4">
    <location>
        <position position="13"/>
    </location>
    <ligand>
        <name>substrate</name>
    </ligand>
</feature>
<evidence type="ECO:0000256" key="1">
    <source>
        <dbReference type="ARBA" id="ARBA00001946"/>
    </source>
</evidence>
<protein>
    <submittedName>
        <fullName evidence="7">CoA ester lyase</fullName>
    </submittedName>
</protein>
<feature type="binding site" evidence="5">
    <location>
        <position position="63"/>
    </location>
    <ligand>
        <name>Mg(2+)</name>
        <dbReference type="ChEBI" id="CHEBI:18420"/>
    </ligand>
</feature>
<evidence type="ECO:0000256" key="3">
    <source>
        <dbReference type="ARBA" id="ARBA00022842"/>
    </source>
</evidence>
<comment type="caution">
    <text evidence="7">The sequence shown here is derived from an EMBL/GenBank/DDBJ whole genome shotgun (WGS) entry which is preliminary data.</text>
</comment>